<keyword evidence="2" id="KW-1003">Cell membrane</keyword>
<dbReference type="Proteomes" id="UP000589520">
    <property type="component" value="Unassembled WGS sequence"/>
</dbReference>
<feature type="transmembrane region" description="Helical" evidence="6">
    <location>
        <begin position="107"/>
        <end position="129"/>
    </location>
</feature>
<dbReference type="GO" id="GO:0005886">
    <property type="term" value="C:plasma membrane"/>
    <property type="evidence" value="ECO:0007669"/>
    <property type="project" value="UniProtKB-SubCell"/>
</dbReference>
<evidence type="ECO:0000256" key="4">
    <source>
        <dbReference type="ARBA" id="ARBA00022989"/>
    </source>
</evidence>
<accession>A0A7Y9PJ35</accession>
<evidence type="ECO:0000256" key="5">
    <source>
        <dbReference type="ARBA" id="ARBA00023136"/>
    </source>
</evidence>
<keyword evidence="5 6" id="KW-0472">Membrane</keyword>
<reference evidence="7 8" key="1">
    <citation type="submission" date="2020-07" db="EMBL/GenBank/DDBJ databases">
        <title>Genomic Encyclopedia of Type Strains, Phase IV (KMG-V): Genome sequencing to study the core and pangenomes of soil and plant-associated prokaryotes.</title>
        <authorList>
            <person name="Whitman W."/>
        </authorList>
    </citation>
    <scope>NUCLEOTIDE SEQUENCE [LARGE SCALE GENOMIC DNA]</scope>
    <source>
        <strain evidence="7 8">X4EP2</strain>
    </source>
</reference>
<comment type="subcellular location">
    <subcellularLocation>
        <location evidence="1">Cell membrane</location>
        <topology evidence="1">Multi-pass membrane protein</topology>
    </subcellularLocation>
</comment>
<sequence>MNKWIKVACDAALLLALALAPYYLSSYHLSLLGRFLALAILSLGISITWGRAGILSLGQGVFWGLGAYVLAMHLKLAALAPGDMPDFMMWSGLDHLPAWWNIFRNPFVALAGVILVPTITAGAMAWLVFNRRVSGVYFALLTQALALVFSTLLISEQAYTGGFNGLTDFNTILGHEIIDPGFQRAIYWITLVALAVAFVFCRWVLNTGFGKVLIAIRDGESRVRFLGYSPAAYKTLAFALAGALAGVSGSLYILHAGVISPAMVGVVPSIEMVIAVAVGGRSSLTGVVLGTLLVNFGKDAISSAIPELWQFVMGALFILIVTALPKGLVSLPNLVLRFKALVFKPSAPHALEGPNV</sequence>
<dbReference type="InterPro" id="IPR017778">
    <property type="entry name" value="ABC_transptr_urea_perm_UrtC"/>
</dbReference>
<dbReference type="InterPro" id="IPR001851">
    <property type="entry name" value="ABC_transp_permease"/>
</dbReference>
<gene>
    <name evidence="7" type="ORF">HDF17_003111</name>
</gene>
<dbReference type="RefSeq" id="WP_218892184.1">
    <property type="nucleotide sequence ID" value="NZ_JACCCW010000002.1"/>
</dbReference>
<organism evidence="7 8">
    <name type="scientific">Granulicella arctica</name>
    <dbReference type="NCBI Taxonomy" id="940613"/>
    <lineage>
        <taxon>Bacteria</taxon>
        <taxon>Pseudomonadati</taxon>
        <taxon>Acidobacteriota</taxon>
        <taxon>Terriglobia</taxon>
        <taxon>Terriglobales</taxon>
        <taxon>Acidobacteriaceae</taxon>
        <taxon>Granulicella</taxon>
    </lineage>
</organism>
<keyword evidence="4 6" id="KW-1133">Transmembrane helix</keyword>
<dbReference type="PANTHER" id="PTHR30482">
    <property type="entry name" value="HIGH-AFFINITY BRANCHED-CHAIN AMINO ACID TRANSPORT SYSTEM PERMEASE"/>
    <property type="match status" value="1"/>
</dbReference>
<protein>
    <submittedName>
        <fullName evidence="7">Urea transport system permease protein</fullName>
    </submittedName>
</protein>
<feature type="transmembrane region" description="Helical" evidence="6">
    <location>
        <begin position="231"/>
        <end position="253"/>
    </location>
</feature>
<feature type="transmembrane region" description="Helical" evidence="6">
    <location>
        <begin position="273"/>
        <end position="296"/>
    </location>
</feature>
<comment type="caution">
    <text evidence="7">The sequence shown here is derived from an EMBL/GenBank/DDBJ whole genome shotgun (WGS) entry which is preliminary data.</text>
</comment>
<evidence type="ECO:0000313" key="7">
    <source>
        <dbReference type="EMBL" id="NYF80791.1"/>
    </source>
</evidence>
<dbReference type="CDD" id="cd06581">
    <property type="entry name" value="TM_PBP1_LivM_like"/>
    <property type="match status" value="1"/>
</dbReference>
<dbReference type="AlphaFoldDB" id="A0A7Y9PJ35"/>
<evidence type="ECO:0000313" key="8">
    <source>
        <dbReference type="Proteomes" id="UP000589520"/>
    </source>
</evidence>
<evidence type="ECO:0000256" key="3">
    <source>
        <dbReference type="ARBA" id="ARBA00022692"/>
    </source>
</evidence>
<dbReference type="GO" id="GO:0015658">
    <property type="term" value="F:branched-chain amino acid transmembrane transporter activity"/>
    <property type="evidence" value="ECO:0007669"/>
    <property type="project" value="InterPro"/>
</dbReference>
<proteinExistence type="predicted"/>
<dbReference type="NCBIfam" id="TIGR03408">
    <property type="entry name" value="urea_trans_UrtC"/>
    <property type="match status" value="1"/>
</dbReference>
<name>A0A7Y9PJ35_9BACT</name>
<feature type="transmembrane region" description="Helical" evidence="6">
    <location>
        <begin position="61"/>
        <end position="80"/>
    </location>
</feature>
<keyword evidence="8" id="KW-1185">Reference proteome</keyword>
<feature type="transmembrane region" description="Helical" evidence="6">
    <location>
        <begin position="136"/>
        <end position="154"/>
    </location>
</feature>
<evidence type="ECO:0000256" key="6">
    <source>
        <dbReference type="SAM" id="Phobius"/>
    </source>
</evidence>
<dbReference type="PANTHER" id="PTHR30482:SF4">
    <property type="entry name" value="SLR1201 PROTEIN"/>
    <property type="match status" value="1"/>
</dbReference>
<dbReference type="EMBL" id="JACCCW010000002">
    <property type="protein sequence ID" value="NYF80791.1"/>
    <property type="molecule type" value="Genomic_DNA"/>
</dbReference>
<dbReference type="InterPro" id="IPR043428">
    <property type="entry name" value="LivM-like"/>
</dbReference>
<dbReference type="Pfam" id="PF02653">
    <property type="entry name" value="BPD_transp_2"/>
    <property type="match status" value="1"/>
</dbReference>
<evidence type="ECO:0000256" key="1">
    <source>
        <dbReference type="ARBA" id="ARBA00004651"/>
    </source>
</evidence>
<feature type="transmembrane region" description="Helical" evidence="6">
    <location>
        <begin position="308"/>
        <end position="328"/>
    </location>
</feature>
<feature type="transmembrane region" description="Helical" evidence="6">
    <location>
        <begin position="7"/>
        <end position="25"/>
    </location>
</feature>
<feature type="transmembrane region" description="Helical" evidence="6">
    <location>
        <begin position="185"/>
        <end position="205"/>
    </location>
</feature>
<evidence type="ECO:0000256" key="2">
    <source>
        <dbReference type="ARBA" id="ARBA00022475"/>
    </source>
</evidence>
<keyword evidence="3 6" id="KW-0812">Transmembrane</keyword>
<feature type="transmembrane region" description="Helical" evidence="6">
    <location>
        <begin position="31"/>
        <end position="49"/>
    </location>
</feature>